<evidence type="ECO:0000313" key="1">
    <source>
        <dbReference type="EMBL" id="KIL58878.1"/>
    </source>
</evidence>
<dbReference type="HOGENOM" id="CLU_3031847_0_0_1"/>
<organism evidence="1 2">
    <name type="scientific">Amanita muscaria (strain Koide BX008)</name>
    <dbReference type="NCBI Taxonomy" id="946122"/>
    <lineage>
        <taxon>Eukaryota</taxon>
        <taxon>Fungi</taxon>
        <taxon>Dikarya</taxon>
        <taxon>Basidiomycota</taxon>
        <taxon>Agaricomycotina</taxon>
        <taxon>Agaricomycetes</taxon>
        <taxon>Agaricomycetidae</taxon>
        <taxon>Agaricales</taxon>
        <taxon>Pluteineae</taxon>
        <taxon>Amanitaceae</taxon>
        <taxon>Amanita</taxon>
    </lineage>
</organism>
<dbReference type="AlphaFoldDB" id="A0A0C2WRF7"/>
<proteinExistence type="predicted"/>
<dbReference type="EMBL" id="KN818327">
    <property type="protein sequence ID" value="KIL58878.1"/>
    <property type="molecule type" value="Genomic_DNA"/>
</dbReference>
<reference evidence="1 2" key="1">
    <citation type="submission" date="2014-04" db="EMBL/GenBank/DDBJ databases">
        <title>Evolutionary Origins and Diversification of the Mycorrhizal Mutualists.</title>
        <authorList>
            <consortium name="DOE Joint Genome Institute"/>
            <consortium name="Mycorrhizal Genomics Consortium"/>
            <person name="Kohler A."/>
            <person name="Kuo A."/>
            <person name="Nagy L.G."/>
            <person name="Floudas D."/>
            <person name="Copeland A."/>
            <person name="Barry K.W."/>
            <person name="Cichocki N."/>
            <person name="Veneault-Fourrey C."/>
            <person name="LaButti K."/>
            <person name="Lindquist E.A."/>
            <person name="Lipzen A."/>
            <person name="Lundell T."/>
            <person name="Morin E."/>
            <person name="Murat C."/>
            <person name="Riley R."/>
            <person name="Ohm R."/>
            <person name="Sun H."/>
            <person name="Tunlid A."/>
            <person name="Henrissat B."/>
            <person name="Grigoriev I.V."/>
            <person name="Hibbett D.S."/>
            <person name="Martin F."/>
        </authorList>
    </citation>
    <scope>NUCLEOTIDE SEQUENCE [LARGE SCALE GENOMIC DNA]</scope>
    <source>
        <strain evidence="1 2">Koide BX008</strain>
    </source>
</reference>
<sequence>MTLTTRIVAVVECLNACTLKGLLAYHLSSTCLRGLSQSKTRQMPLRAVLRPWVVQ</sequence>
<evidence type="ECO:0000313" key="2">
    <source>
        <dbReference type="Proteomes" id="UP000054549"/>
    </source>
</evidence>
<dbReference type="InParanoid" id="A0A0C2WRF7"/>
<keyword evidence="2" id="KW-1185">Reference proteome</keyword>
<dbReference type="Proteomes" id="UP000054549">
    <property type="component" value="Unassembled WGS sequence"/>
</dbReference>
<accession>A0A0C2WRF7</accession>
<name>A0A0C2WRF7_AMAMK</name>
<gene>
    <name evidence="1" type="ORF">M378DRAFT_170059</name>
</gene>
<protein>
    <submittedName>
        <fullName evidence="1">Uncharacterized protein</fullName>
    </submittedName>
</protein>